<name>A0AAV4GD75_9GAST</name>
<accession>A0AAV4GD75</accession>
<gene>
    <name evidence="1" type="ORF">ElyMa_005948900</name>
</gene>
<evidence type="ECO:0000313" key="2">
    <source>
        <dbReference type="Proteomes" id="UP000762676"/>
    </source>
</evidence>
<dbReference type="Proteomes" id="UP000762676">
    <property type="component" value="Unassembled WGS sequence"/>
</dbReference>
<keyword evidence="2" id="KW-1185">Reference proteome</keyword>
<sequence length="151" mass="16736">MRPSTSAAVGSTTVMIKYNVAELMFLETSSATQATEILLKQDLLTLYTLSRVTSTTFQGLWQVLNYTSMLPAISETIRERLPYYTTTYPRTVMESACPAWEIRPPPCTPETQVHTFSMAGASSQEKQYLHGQPALGKNPETVNEPLCVALP</sequence>
<protein>
    <submittedName>
        <fullName evidence="1">Uncharacterized protein</fullName>
    </submittedName>
</protein>
<reference evidence="1 2" key="1">
    <citation type="journal article" date="2021" name="Elife">
        <title>Chloroplast acquisition without the gene transfer in kleptoplastic sea slugs, Plakobranchus ocellatus.</title>
        <authorList>
            <person name="Maeda T."/>
            <person name="Takahashi S."/>
            <person name="Yoshida T."/>
            <person name="Shimamura S."/>
            <person name="Takaki Y."/>
            <person name="Nagai Y."/>
            <person name="Toyoda A."/>
            <person name="Suzuki Y."/>
            <person name="Arimoto A."/>
            <person name="Ishii H."/>
            <person name="Satoh N."/>
            <person name="Nishiyama T."/>
            <person name="Hasebe M."/>
            <person name="Maruyama T."/>
            <person name="Minagawa J."/>
            <person name="Obokata J."/>
            <person name="Shigenobu S."/>
        </authorList>
    </citation>
    <scope>NUCLEOTIDE SEQUENCE [LARGE SCALE GENOMIC DNA]</scope>
</reference>
<evidence type="ECO:0000313" key="1">
    <source>
        <dbReference type="EMBL" id="GFR82370.1"/>
    </source>
</evidence>
<dbReference type="EMBL" id="BMAT01011938">
    <property type="protein sequence ID" value="GFR82370.1"/>
    <property type="molecule type" value="Genomic_DNA"/>
</dbReference>
<proteinExistence type="predicted"/>
<dbReference type="AlphaFoldDB" id="A0AAV4GD75"/>
<organism evidence="1 2">
    <name type="scientific">Elysia marginata</name>
    <dbReference type="NCBI Taxonomy" id="1093978"/>
    <lineage>
        <taxon>Eukaryota</taxon>
        <taxon>Metazoa</taxon>
        <taxon>Spiralia</taxon>
        <taxon>Lophotrochozoa</taxon>
        <taxon>Mollusca</taxon>
        <taxon>Gastropoda</taxon>
        <taxon>Heterobranchia</taxon>
        <taxon>Euthyneura</taxon>
        <taxon>Panpulmonata</taxon>
        <taxon>Sacoglossa</taxon>
        <taxon>Placobranchoidea</taxon>
        <taxon>Plakobranchidae</taxon>
        <taxon>Elysia</taxon>
    </lineage>
</organism>
<comment type="caution">
    <text evidence="1">The sequence shown here is derived from an EMBL/GenBank/DDBJ whole genome shotgun (WGS) entry which is preliminary data.</text>
</comment>